<dbReference type="GO" id="GO:0000162">
    <property type="term" value="P:L-tryptophan biosynthetic process"/>
    <property type="evidence" value="ECO:0007669"/>
    <property type="project" value="UniProtKB-UniRule"/>
</dbReference>
<reference evidence="10" key="1">
    <citation type="submission" date="2022-04" db="EMBL/GenBank/DDBJ databases">
        <title>Desulfatitalea alkaliphila sp. nov., a novel anaerobic sulfate-reducing bacterium isolated from terrestrial mud volcano, Taman Peninsula, Russia.</title>
        <authorList>
            <person name="Khomyakova M.A."/>
            <person name="Merkel A.Y."/>
            <person name="Slobodkin A.I."/>
        </authorList>
    </citation>
    <scope>NUCLEOTIDE SEQUENCE</scope>
    <source>
        <strain evidence="10">M08but</strain>
    </source>
</reference>
<keyword evidence="5 8" id="KW-0822">Tryptophan biosynthesis</keyword>
<dbReference type="InterPro" id="IPR011060">
    <property type="entry name" value="RibuloseP-bd_barrel"/>
</dbReference>
<dbReference type="InterPro" id="IPR013785">
    <property type="entry name" value="Aldolase_TIM"/>
</dbReference>
<dbReference type="RefSeq" id="WP_246903946.1">
    <property type="nucleotide sequence ID" value="NZ_JALJRB010000005.1"/>
</dbReference>
<feature type="domain" description="Indole-3-glycerol phosphate synthase" evidence="9">
    <location>
        <begin position="4"/>
        <end position="259"/>
    </location>
</feature>
<dbReference type="Gene3D" id="3.20.20.70">
    <property type="entry name" value="Aldolase class I"/>
    <property type="match status" value="1"/>
</dbReference>
<dbReference type="GO" id="GO:0004425">
    <property type="term" value="F:indole-3-glycerol-phosphate synthase activity"/>
    <property type="evidence" value="ECO:0007669"/>
    <property type="project" value="UniProtKB-UniRule"/>
</dbReference>
<dbReference type="NCBIfam" id="NF001377">
    <property type="entry name" value="PRK00278.2-4"/>
    <property type="match status" value="1"/>
</dbReference>
<keyword evidence="6 8" id="KW-0057">Aromatic amino acid biosynthesis</keyword>
<dbReference type="PANTHER" id="PTHR22854:SF2">
    <property type="entry name" value="INDOLE-3-GLYCEROL-PHOSPHATE SYNTHASE"/>
    <property type="match status" value="1"/>
</dbReference>
<proteinExistence type="inferred from homology"/>
<comment type="pathway">
    <text evidence="2 8">Amino-acid biosynthesis; L-tryptophan biosynthesis; L-tryptophan from chorismate: step 4/5.</text>
</comment>
<accession>A0AA41R0S9</accession>
<organism evidence="10 11">
    <name type="scientific">Desulfatitalea alkaliphila</name>
    <dbReference type="NCBI Taxonomy" id="2929485"/>
    <lineage>
        <taxon>Bacteria</taxon>
        <taxon>Pseudomonadati</taxon>
        <taxon>Thermodesulfobacteriota</taxon>
        <taxon>Desulfobacteria</taxon>
        <taxon>Desulfobacterales</taxon>
        <taxon>Desulfosarcinaceae</taxon>
        <taxon>Desulfatitalea</taxon>
    </lineage>
</organism>
<comment type="similarity">
    <text evidence="8">Belongs to the TrpC family.</text>
</comment>
<evidence type="ECO:0000256" key="5">
    <source>
        <dbReference type="ARBA" id="ARBA00022822"/>
    </source>
</evidence>
<dbReference type="EC" id="4.1.1.48" evidence="8"/>
<keyword evidence="3 8" id="KW-0028">Amino-acid biosynthesis</keyword>
<evidence type="ECO:0000256" key="3">
    <source>
        <dbReference type="ARBA" id="ARBA00022605"/>
    </source>
</evidence>
<dbReference type="GO" id="GO:0004640">
    <property type="term" value="F:phosphoribosylanthranilate isomerase activity"/>
    <property type="evidence" value="ECO:0007669"/>
    <property type="project" value="TreeGrafter"/>
</dbReference>
<evidence type="ECO:0000256" key="8">
    <source>
        <dbReference type="HAMAP-Rule" id="MF_00134"/>
    </source>
</evidence>
<evidence type="ECO:0000259" key="9">
    <source>
        <dbReference type="Pfam" id="PF00218"/>
    </source>
</evidence>
<evidence type="ECO:0000256" key="4">
    <source>
        <dbReference type="ARBA" id="ARBA00022793"/>
    </source>
</evidence>
<gene>
    <name evidence="8 10" type="primary">trpC</name>
    <name evidence="10" type="ORF">MRX98_06070</name>
</gene>
<keyword evidence="11" id="KW-1185">Reference proteome</keyword>
<keyword evidence="4 8" id="KW-0210">Decarboxylase</keyword>
<dbReference type="HAMAP" id="MF_00134_B">
    <property type="entry name" value="IGPS_B"/>
    <property type="match status" value="1"/>
</dbReference>
<keyword evidence="7 8" id="KW-0456">Lyase</keyword>
<dbReference type="Pfam" id="PF00218">
    <property type="entry name" value="IGPS"/>
    <property type="match status" value="1"/>
</dbReference>
<dbReference type="FunFam" id="3.20.20.70:FF:000024">
    <property type="entry name" value="Indole-3-glycerol phosphate synthase"/>
    <property type="match status" value="1"/>
</dbReference>
<dbReference type="InterPro" id="IPR013798">
    <property type="entry name" value="Indole-3-glycerol_P_synth_dom"/>
</dbReference>
<dbReference type="CDD" id="cd00331">
    <property type="entry name" value="IGPS"/>
    <property type="match status" value="1"/>
</dbReference>
<name>A0AA41R0S9_9BACT</name>
<evidence type="ECO:0000256" key="7">
    <source>
        <dbReference type="ARBA" id="ARBA00023239"/>
    </source>
</evidence>
<evidence type="ECO:0000256" key="2">
    <source>
        <dbReference type="ARBA" id="ARBA00004696"/>
    </source>
</evidence>
<evidence type="ECO:0000256" key="6">
    <source>
        <dbReference type="ARBA" id="ARBA00023141"/>
    </source>
</evidence>
<dbReference type="SUPFAM" id="SSF51366">
    <property type="entry name" value="Ribulose-phoshate binding barrel"/>
    <property type="match status" value="1"/>
</dbReference>
<protein>
    <recommendedName>
        <fullName evidence="8">Indole-3-glycerol phosphate synthase</fullName>
        <shortName evidence="8">IGPS</shortName>
        <ecNumber evidence="8">4.1.1.48</ecNumber>
    </recommendedName>
</protein>
<dbReference type="Proteomes" id="UP001165427">
    <property type="component" value="Unassembled WGS sequence"/>
</dbReference>
<dbReference type="InterPro" id="IPR001468">
    <property type="entry name" value="Indole-3-GlycerolPSynthase_CS"/>
</dbReference>
<comment type="caution">
    <text evidence="10">The sequence shown here is derived from an EMBL/GenBank/DDBJ whole genome shotgun (WGS) entry which is preliminary data.</text>
</comment>
<dbReference type="PANTHER" id="PTHR22854">
    <property type="entry name" value="TRYPTOPHAN BIOSYNTHESIS PROTEIN"/>
    <property type="match status" value="1"/>
</dbReference>
<evidence type="ECO:0000256" key="1">
    <source>
        <dbReference type="ARBA" id="ARBA00001633"/>
    </source>
</evidence>
<evidence type="ECO:0000313" key="11">
    <source>
        <dbReference type="Proteomes" id="UP001165427"/>
    </source>
</evidence>
<dbReference type="PROSITE" id="PS00614">
    <property type="entry name" value="IGPS"/>
    <property type="match status" value="1"/>
</dbReference>
<comment type="catalytic activity">
    <reaction evidence="1 8">
        <text>1-(2-carboxyphenylamino)-1-deoxy-D-ribulose 5-phosphate + H(+) = (1S,2R)-1-C-(indol-3-yl)glycerol 3-phosphate + CO2 + H2O</text>
        <dbReference type="Rhea" id="RHEA:23476"/>
        <dbReference type="ChEBI" id="CHEBI:15377"/>
        <dbReference type="ChEBI" id="CHEBI:15378"/>
        <dbReference type="ChEBI" id="CHEBI:16526"/>
        <dbReference type="ChEBI" id="CHEBI:58613"/>
        <dbReference type="ChEBI" id="CHEBI:58866"/>
        <dbReference type="EC" id="4.1.1.48"/>
    </reaction>
</comment>
<sequence>MSILDRIVADKKELVADAARRMPLNQLCARIADTAWTARGFAARLARPGPGGVNIIAEVKRASPSKGDIRPDLDAARCAAEYAAGGAAAISVLTDGPYFKGALEDLVRARAATDLPVLRKEFIITDYQLYEARAAGADAVLLIVRILSLSQLDGLLALTRELGMDALVEIHSAEEYTIARAAGSRLIGINNRNLATFDTDLGTATTLAARMGPGEIPVAASGIHNRRDIEANLAGGIFNFLIGESLVRAPDRVAFLKELMGGAPAAKQPADGGI</sequence>
<evidence type="ECO:0000313" key="10">
    <source>
        <dbReference type="EMBL" id="MCJ8500134.1"/>
    </source>
</evidence>
<dbReference type="InterPro" id="IPR045186">
    <property type="entry name" value="Indole-3-glycerol_P_synth"/>
</dbReference>
<dbReference type="EMBL" id="JALJRB010000005">
    <property type="protein sequence ID" value="MCJ8500134.1"/>
    <property type="molecule type" value="Genomic_DNA"/>
</dbReference>
<dbReference type="AlphaFoldDB" id="A0AA41R0S9"/>